<evidence type="ECO:0000313" key="3">
    <source>
        <dbReference type="Proteomes" id="UP000509222"/>
    </source>
</evidence>
<proteinExistence type="predicted"/>
<evidence type="ECO:0000313" key="2">
    <source>
        <dbReference type="EMBL" id="QKX51970.1"/>
    </source>
</evidence>
<sequence>MELLFKPLDHKAAEEILSWHYDPPYDFYNTETTEEEMAERLNGTYFALQASSRELAGFFCTGHSARVPAGELLDVYEEVLTDMGLGMNPKLTGKGYGTAFTSYIINCIEENNESVPIRLTVALFNKRAIHLYKKLGFVPDKQFRTADVEFMTMVKR</sequence>
<dbReference type="SUPFAM" id="SSF55729">
    <property type="entry name" value="Acyl-CoA N-acyltransferases (Nat)"/>
    <property type="match status" value="1"/>
</dbReference>
<reference evidence="3" key="1">
    <citation type="submission" date="2020-06" db="EMBL/GenBank/DDBJ databases">
        <title>Isolation of Planomicrobium glaciei.</title>
        <authorList>
            <person name="Malisova L."/>
            <person name="Safrankova R."/>
            <person name="Jakubu V."/>
            <person name="Spanelova P."/>
        </authorList>
    </citation>
    <scope>NUCLEOTIDE SEQUENCE [LARGE SCALE GENOMIC DNA]</scope>
    <source>
        <strain evidence="3">NRL-ATB46093</strain>
    </source>
</reference>
<dbReference type="AlphaFoldDB" id="A0A7H8QDF2"/>
<dbReference type="EMBL" id="CP051177">
    <property type="protein sequence ID" value="QKX51970.1"/>
    <property type="molecule type" value="Genomic_DNA"/>
</dbReference>
<dbReference type="PROSITE" id="PS51186">
    <property type="entry name" value="GNAT"/>
    <property type="match status" value="1"/>
</dbReference>
<feature type="domain" description="N-acetyltransferase" evidence="1">
    <location>
        <begin position="3"/>
        <end position="156"/>
    </location>
</feature>
<dbReference type="RefSeq" id="WP_176294888.1">
    <property type="nucleotide sequence ID" value="NZ_CP051177.1"/>
</dbReference>
<keyword evidence="3" id="KW-1185">Reference proteome</keyword>
<evidence type="ECO:0000259" key="1">
    <source>
        <dbReference type="PROSITE" id="PS51186"/>
    </source>
</evidence>
<dbReference type="Proteomes" id="UP000509222">
    <property type="component" value="Chromosome"/>
</dbReference>
<dbReference type="InterPro" id="IPR016181">
    <property type="entry name" value="Acyl_CoA_acyltransferase"/>
</dbReference>
<accession>A0A7H8QDF2</accession>
<gene>
    <name evidence="2" type="ORF">HF394_16075</name>
</gene>
<protein>
    <submittedName>
        <fullName evidence="2">GNAT family N-acetyltransferase</fullName>
    </submittedName>
</protein>
<dbReference type="Gene3D" id="3.40.630.30">
    <property type="match status" value="1"/>
</dbReference>
<name>A0A7H8QDF2_9BACL</name>
<dbReference type="GO" id="GO:0016747">
    <property type="term" value="F:acyltransferase activity, transferring groups other than amino-acyl groups"/>
    <property type="evidence" value="ECO:0007669"/>
    <property type="project" value="InterPro"/>
</dbReference>
<dbReference type="Pfam" id="PF00583">
    <property type="entry name" value="Acetyltransf_1"/>
    <property type="match status" value="1"/>
</dbReference>
<keyword evidence="2" id="KW-0808">Transferase</keyword>
<dbReference type="InterPro" id="IPR000182">
    <property type="entry name" value="GNAT_dom"/>
</dbReference>
<organism evidence="2 3">
    <name type="scientific">Planococcus glaciei</name>
    <dbReference type="NCBI Taxonomy" id="459472"/>
    <lineage>
        <taxon>Bacteria</taxon>
        <taxon>Bacillati</taxon>
        <taxon>Bacillota</taxon>
        <taxon>Bacilli</taxon>
        <taxon>Bacillales</taxon>
        <taxon>Caryophanaceae</taxon>
        <taxon>Planococcus</taxon>
    </lineage>
</organism>